<keyword evidence="1" id="KW-0812">Transmembrane</keyword>
<dbReference type="CDD" id="cd07383">
    <property type="entry name" value="MPP_Dcr2"/>
    <property type="match status" value="1"/>
</dbReference>
<feature type="domain" description="Calcineurin-like phosphoesterase" evidence="2">
    <location>
        <begin position="26"/>
        <end position="286"/>
    </location>
</feature>
<feature type="transmembrane region" description="Helical" evidence="1">
    <location>
        <begin position="386"/>
        <end position="407"/>
    </location>
</feature>
<evidence type="ECO:0000313" key="3">
    <source>
        <dbReference type="EMBL" id="KAE8144796.1"/>
    </source>
</evidence>
<dbReference type="OrthoDB" id="783096at2759"/>
<dbReference type="Gene3D" id="3.60.21.10">
    <property type="match status" value="1"/>
</dbReference>
<dbReference type="GO" id="GO:0005737">
    <property type="term" value="C:cytoplasm"/>
    <property type="evidence" value="ECO:0007669"/>
    <property type="project" value="TreeGrafter"/>
</dbReference>
<evidence type="ECO:0000313" key="4">
    <source>
        <dbReference type="Proteomes" id="UP000325780"/>
    </source>
</evidence>
<dbReference type="EMBL" id="ML742434">
    <property type="protein sequence ID" value="KAE8144796.1"/>
    <property type="molecule type" value="Genomic_DNA"/>
</dbReference>
<reference evidence="3 4" key="1">
    <citation type="submission" date="2019-04" db="EMBL/GenBank/DDBJ databases">
        <title>Friends and foes A comparative genomics study of 23 Aspergillus species from section Flavi.</title>
        <authorList>
            <consortium name="DOE Joint Genome Institute"/>
            <person name="Kjaerbolling I."/>
            <person name="Vesth T."/>
            <person name="Frisvad J.C."/>
            <person name="Nybo J.L."/>
            <person name="Theobald S."/>
            <person name="Kildgaard S."/>
            <person name="Isbrandt T."/>
            <person name="Kuo A."/>
            <person name="Sato A."/>
            <person name="Lyhne E.K."/>
            <person name="Kogle M.E."/>
            <person name="Wiebenga A."/>
            <person name="Kun R.S."/>
            <person name="Lubbers R.J."/>
            <person name="Makela M.R."/>
            <person name="Barry K."/>
            <person name="Chovatia M."/>
            <person name="Clum A."/>
            <person name="Daum C."/>
            <person name="Haridas S."/>
            <person name="He G."/>
            <person name="LaButti K."/>
            <person name="Lipzen A."/>
            <person name="Mondo S."/>
            <person name="Riley R."/>
            <person name="Salamov A."/>
            <person name="Simmons B.A."/>
            <person name="Magnuson J.K."/>
            <person name="Henrissat B."/>
            <person name="Mortensen U.H."/>
            <person name="Larsen T.O."/>
            <person name="Devries R.P."/>
            <person name="Grigoriev I.V."/>
            <person name="Machida M."/>
            <person name="Baker S.E."/>
            <person name="Andersen M.R."/>
        </authorList>
    </citation>
    <scope>NUCLEOTIDE SEQUENCE [LARGE SCALE GENOMIC DNA]</scope>
    <source>
        <strain evidence="3 4">IBT 18842</strain>
    </source>
</reference>
<proteinExistence type="predicted"/>
<keyword evidence="1" id="KW-0472">Membrane</keyword>
<evidence type="ECO:0000256" key="1">
    <source>
        <dbReference type="SAM" id="Phobius"/>
    </source>
</evidence>
<keyword evidence="1" id="KW-1133">Transmembrane helix</keyword>
<keyword evidence="4" id="KW-1185">Reference proteome</keyword>
<organism evidence="3 4">
    <name type="scientific">Aspergillus avenaceus</name>
    <dbReference type="NCBI Taxonomy" id="36643"/>
    <lineage>
        <taxon>Eukaryota</taxon>
        <taxon>Fungi</taxon>
        <taxon>Dikarya</taxon>
        <taxon>Ascomycota</taxon>
        <taxon>Pezizomycotina</taxon>
        <taxon>Eurotiomycetes</taxon>
        <taxon>Eurotiomycetidae</taxon>
        <taxon>Eurotiales</taxon>
        <taxon>Aspergillaceae</taxon>
        <taxon>Aspergillus</taxon>
        <taxon>Aspergillus subgen. Circumdati</taxon>
    </lineage>
</organism>
<dbReference type="GO" id="GO:0016788">
    <property type="term" value="F:hydrolase activity, acting on ester bonds"/>
    <property type="evidence" value="ECO:0007669"/>
    <property type="project" value="TreeGrafter"/>
</dbReference>
<dbReference type="PANTHER" id="PTHR32440">
    <property type="entry name" value="PHOSPHATASE DCR2-RELATED-RELATED"/>
    <property type="match status" value="1"/>
</dbReference>
<dbReference type="Proteomes" id="UP000325780">
    <property type="component" value="Unassembled WGS sequence"/>
</dbReference>
<name>A0A5N6TES5_ASPAV</name>
<sequence length="411" mass="46277">MPQSTPNRGQDTHDYTLRFSKDGTFQITMFTDLHFAEDEDTADGPAKDARSIEVMENVLGYDTQQLVVLNGDQISGYGTKADNTTAYVDQIVGPMVERDLPWASTYGNHDHQSFADTLKTFQQETTYSQCLTQRMIPGEPDDLGVSNYFLPVYPAVGSQVDSEATPELILWFFDSRGGNYQNDGRERPDWVHSEVVEWFKEKNINLTTQYGKTIPSIAFFHIPLSAAKFFREDPGVNPSREPGQNGEVVSNQGEMYDHKTGHDIELMWALAKADGLLATFSGHDHTNDWCFKWTEDLPGQDVPGSGVNVCYGRHSGYGGYGDLDRGARHIVLNKDTLQKELVTWIRLEDGRIGENVTLNATYGKDEYHPGPVHLELKRDQFENTGLALAPSILSTVLCLFMIFYLPLRLWN</sequence>
<dbReference type="InterPro" id="IPR004843">
    <property type="entry name" value="Calcineurin-like_PHP"/>
</dbReference>
<dbReference type="PANTHER" id="PTHR32440:SF11">
    <property type="entry name" value="METALLOPHOSPHOESTERASE DOMAIN-CONTAINING PROTEIN"/>
    <property type="match status" value="1"/>
</dbReference>
<gene>
    <name evidence="3" type="ORF">BDV25DRAFT_145267</name>
</gene>
<dbReference type="Pfam" id="PF00149">
    <property type="entry name" value="Metallophos"/>
    <property type="match status" value="1"/>
</dbReference>
<dbReference type="InterPro" id="IPR029052">
    <property type="entry name" value="Metallo-depent_PP-like"/>
</dbReference>
<evidence type="ECO:0000259" key="2">
    <source>
        <dbReference type="Pfam" id="PF00149"/>
    </source>
</evidence>
<dbReference type="AlphaFoldDB" id="A0A5N6TES5"/>
<dbReference type="SUPFAM" id="SSF56300">
    <property type="entry name" value="Metallo-dependent phosphatases"/>
    <property type="match status" value="1"/>
</dbReference>
<accession>A0A5N6TES5</accession>
<protein>
    <submittedName>
        <fullName evidence="3">Metallo-dependent phosphatase</fullName>
    </submittedName>
</protein>